<dbReference type="OrthoDB" id="1422231at2759"/>
<evidence type="ECO:0000313" key="2">
    <source>
        <dbReference type="EMBL" id="RDX95636.1"/>
    </source>
</evidence>
<proteinExistence type="predicted"/>
<dbReference type="EMBL" id="QJKJ01004082">
    <property type="protein sequence ID" value="RDX95636.1"/>
    <property type="molecule type" value="Genomic_DNA"/>
</dbReference>
<feature type="non-terminal residue" evidence="2">
    <location>
        <position position="1"/>
    </location>
</feature>
<dbReference type="Proteomes" id="UP000257109">
    <property type="component" value="Unassembled WGS sequence"/>
</dbReference>
<gene>
    <name evidence="2" type="ORF">CR513_21816</name>
</gene>
<accession>A0A371GYW5</accession>
<organism evidence="2 3">
    <name type="scientific">Mucuna pruriens</name>
    <name type="common">Velvet bean</name>
    <name type="synonym">Dolichos pruriens</name>
    <dbReference type="NCBI Taxonomy" id="157652"/>
    <lineage>
        <taxon>Eukaryota</taxon>
        <taxon>Viridiplantae</taxon>
        <taxon>Streptophyta</taxon>
        <taxon>Embryophyta</taxon>
        <taxon>Tracheophyta</taxon>
        <taxon>Spermatophyta</taxon>
        <taxon>Magnoliopsida</taxon>
        <taxon>eudicotyledons</taxon>
        <taxon>Gunneridae</taxon>
        <taxon>Pentapetalae</taxon>
        <taxon>rosids</taxon>
        <taxon>fabids</taxon>
        <taxon>Fabales</taxon>
        <taxon>Fabaceae</taxon>
        <taxon>Papilionoideae</taxon>
        <taxon>50 kb inversion clade</taxon>
        <taxon>NPAAA clade</taxon>
        <taxon>indigoferoid/millettioid clade</taxon>
        <taxon>Phaseoleae</taxon>
        <taxon>Mucuna</taxon>
    </lineage>
</organism>
<evidence type="ECO:0000259" key="1">
    <source>
        <dbReference type="Pfam" id="PF13963"/>
    </source>
</evidence>
<sequence length="266" mass="30782">MRLSSTRILQLAGVLRLDIHSHTLTIGKRSKEFTNLAFHHILPSNIDNTSLHRLEIKMCKCEMQCVQSNLKNFQRHTQQNAVEDFNNHQNQPLAIIFSLSEKIENINGQYWTLRAEETDIILVIGITLATIRPNRSWMIRRKDCTGQVSEEFKNGVDDFIKIAKKDLTDVDALSRIPCPCSKCKNYVRKETFWVEKHLYQYGFMEDYINWTVHGEDRWGDNSSTSIVHDEEVDARNPYVDMVIDVAGDQLNSEDQDLEEDPNPSAL</sequence>
<keyword evidence="3" id="KW-1185">Reference proteome</keyword>
<reference evidence="2" key="1">
    <citation type="submission" date="2018-05" db="EMBL/GenBank/DDBJ databases">
        <title>Draft genome of Mucuna pruriens seed.</title>
        <authorList>
            <person name="Nnadi N.E."/>
            <person name="Vos R."/>
            <person name="Hasami M.H."/>
            <person name="Devisetty U.K."/>
            <person name="Aguiy J.C."/>
        </authorList>
    </citation>
    <scope>NUCLEOTIDE SEQUENCE [LARGE SCALE GENOMIC DNA]</scope>
    <source>
        <strain evidence="2">JCA_2017</strain>
    </source>
</reference>
<protein>
    <recommendedName>
        <fullName evidence="1">Transposase-associated domain-containing protein</fullName>
    </recommendedName>
</protein>
<evidence type="ECO:0000313" key="3">
    <source>
        <dbReference type="Proteomes" id="UP000257109"/>
    </source>
</evidence>
<comment type="caution">
    <text evidence="2">The sequence shown here is derived from an EMBL/GenBank/DDBJ whole genome shotgun (WGS) entry which is preliminary data.</text>
</comment>
<dbReference type="InterPro" id="IPR029480">
    <property type="entry name" value="Transpos_assoc"/>
</dbReference>
<feature type="non-terminal residue" evidence="2">
    <location>
        <position position="266"/>
    </location>
</feature>
<feature type="domain" description="Transposase-associated" evidence="1">
    <location>
        <begin position="135"/>
        <end position="215"/>
    </location>
</feature>
<dbReference type="Pfam" id="PF13963">
    <property type="entry name" value="Transpos_assoc"/>
    <property type="match status" value="1"/>
</dbReference>
<dbReference type="AlphaFoldDB" id="A0A371GYW5"/>
<name>A0A371GYW5_MUCPR</name>